<dbReference type="RefSeq" id="XP_067919405.1">
    <property type="nucleotide sequence ID" value="XM_068068625.1"/>
</dbReference>
<feature type="compositionally biased region" description="Gly residues" evidence="1">
    <location>
        <begin position="801"/>
        <end position="815"/>
    </location>
</feature>
<feature type="compositionally biased region" description="Basic residues" evidence="1">
    <location>
        <begin position="727"/>
        <end position="738"/>
    </location>
</feature>
<feature type="region of interest" description="Disordered" evidence="1">
    <location>
        <begin position="778"/>
        <end position="842"/>
    </location>
</feature>
<sequence length="842" mass="90745">EPLPYISSQASEAPPPSQSAAVAPVDQPATTPGDAPNGTRRVCSEEQSSVAHGVLSGQELAVKIEDNRPINRTSGETGCKSRGAARQRKNKDSLRTPSETDPLAHGSLVRSVSIYSEDEKLLQVAKEEVADECAPWKDKKMSVEGQMEQEEEDEEDRMDRALLAPDRYQPDVCAVCLRGPGFRAGCPPTTSVPGRRDPVPKKEEKDTITVKRDTQARSAESMHLPGNKDAAASGQSQLRTQPGLLFQCRGCGVCVHRECYGGRNIRYLGASGGQSDSQDFVKYTSSPSPDPSTTLPGLAIVAAGNAGVQASTLSSVKKEKDVSEDPTAFATRTQDAARQSPTATSTSPPSKLAGTFRCDVCAWGYQPEKVSCLLCPRRGGALKAVQPLDSAAAWRRLHATSTSRSPTFGKTCRWKRPLYVHMLCALHAPAPPVKIANNRQLSPVWGVDLLATALQATRGPSRCLGGHYQGSFGKNLANAEDAGGLHCAIVHEKESPSLGGQSKSSCVATQWQGKSCPSERKFDEDEATTRTCGCCFCGHSSGFLVTCSYVRPVSRWRLRKGVYGYASTGPRLGLTSVEGDELDEWQDAYRVLGPHRTKAWCTGAARYAIGAEDEEARRCCRRRFHPICGQQQSVHVLFRTKNGDSQSFFFCLQHSEQVRGVPAAVTRLLGVYETLLQHRALLHDLYQVEEQKGRLLDLEEQLQQQQDLQAELTQLARQQVQAEQRLRQRRQHQKKRQLAKVESPKASAEVTTKEGLVPAAAPACTTAVPDIANHCNTGDAQSQSTPAGGCVSSAGPLKSNRGGGKTSGISKGGVGERTVNVQTVSGSSNAPIHGQSPCTARG</sequence>
<comment type="caution">
    <text evidence="2">The sequence shown here is derived from an EMBL/GenBank/DDBJ whole genome shotgun (WGS) entry which is preliminary data.</text>
</comment>
<evidence type="ECO:0000313" key="3">
    <source>
        <dbReference type="Proteomes" id="UP000221165"/>
    </source>
</evidence>
<feature type="region of interest" description="Disordered" evidence="1">
    <location>
        <begin position="1"/>
        <end position="105"/>
    </location>
</feature>
<evidence type="ECO:0000256" key="1">
    <source>
        <dbReference type="SAM" id="MobiDB-lite"/>
    </source>
</evidence>
<accession>A0A2C6KKM8</accession>
<feature type="compositionally biased region" description="Polar residues" evidence="1">
    <location>
        <begin position="330"/>
        <end position="339"/>
    </location>
</feature>
<feature type="region of interest" description="Disordered" evidence="1">
    <location>
        <begin position="723"/>
        <end position="752"/>
    </location>
</feature>
<proteinExistence type="predicted"/>
<organism evidence="2 3">
    <name type="scientific">Cystoisospora suis</name>
    <dbReference type="NCBI Taxonomy" id="483139"/>
    <lineage>
        <taxon>Eukaryota</taxon>
        <taxon>Sar</taxon>
        <taxon>Alveolata</taxon>
        <taxon>Apicomplexa</taxon>
        <taxon>Conoidasida</taxon>
        <taxon>Coccidia</taxon>
        <taxon>Eucoccidiorida</taxon>
        <taxon>Eimeriorina</taxon>
        <taxon>Sarcocystidae</taxon>
        <taxon>Cystoisospora</taxon>
    </lineage>
</organism>
<dbReference type="GeneID" id="94431836"/>
<feature type="region of interest" description="Disordered" evidence="1">
    <location>
        <begin position="135"/>
        <end position="154"/>
    </location>
</feature>
<dbReference type="AlphaFoldDB" id="A0A2C6KKM8"/>
<dbReference type="InterPro" id="IPR050701">
    <property type="entry name" value="Histone_Mod_Regulator"/>
</dbReference>
<dbReference type="VEuPathDB" id="ToxoDB:CSUI_008493"/>
<reference evidence="2 3" key="1">
    <citation type="journal article" date="2017" name="Int. J. Parasitol.">
        <title>The genome of the protozoan parasite Cystoisospora suis and a reverse vaccinology approach to identify vaccine candidates.</title>
        <authorList>
            <person name="Palmieri N."/>
            <person name="Shrestha A."/>
            <person name="Ruttkowski B."/>
            <person name="Beck T."/>
            <person name="Vogl C."/>
            <person name="Tomley F."/>
            <person name="Blake D.P."/>
            <person name="Joachim A."/>
        </authorList>
    </citation>
    <scope>NUCLEOTIDE SEQUENCE [LARGE SCALE GENOMIC DNA]</scope>
    <source>
        <strain evidence="2 3">Wien I</strain>
    </source>
</reference>
<dbReference type="EMBL" id="MIGC01004750">
    <property type="protein sequence ID" value="PHJ17689.1"/>
    <property type="molecule type" value="Genomic_DNA"/>
</dbReference>
<dbReference type="OrthoDB" id="332608at2759"/>
<feature type="region of interest" description="Disordered" evidence="1">
    <location>
        <begin position="186"/>
        <end position="233"/>
    </location>
</feature>
<dbReference type="PANTHER" id="PTHR13793:SF107">
    <property type="entry name" value="BROMODOMAIN-CONTAINING PROTEIN HOMOLOG"/>
    <property type="match status" value="1"/>
</dbReference>
<feature type="region of interest" description="Disordered" evidence="1">
    <location>
        <begin position="271"/>
        <end position="291"/>
    </location>
</feature>
<feature type="region of interest" description="Disordered" evidence="1">
    <location>
        <begin position="314"/>
        <end position="351"/>
    </location>
</feature>
<feature type="compositionally biased region" description="Basic and acidic residues" evidence="1">
    <location>
        <begin position="194"/>
        <end position="215"/>
    </location>
</feature>
<keyword evidence="3" id="KW-1185">Reference proteome</keyword>
<dbReference type="PANTHER" id="PTHR13793">
    <property type="entry name" value="PHD FINGER PROTEINS"/>
    <property type="match status" value="1"/>
</dbReference>
<gene>
    <name evidence="2" type="ORF">CSUI_008493</name>
</gene>
<feature type="non-terminal residue" evidence="2">
    <location>
        <position position="1"/>
    </location>
</feature>
<feature type="compositionally biased region" description="Low complexity" evidence="1">
    <location>
        <begin position="340"/>
        <end position="350"/>
    </location>
</feature>
<feature type="compositionally biased region" description="Polar residues" evidence="1">
    <location>
        <begin position="819"/>
        <end position="830"/>
    </location>
</feature>
<dbReference type="Proteomes" id="UP000221165">
    <property type="component" value="Unassembled WGS sequence"/>
</dbReference>
<evidence type="ECO:0000313" key="2">
    <source>
        <dbReference type="EMBL" id="PHJ17689.1"/>
    </source>
</evidence>
<protein>
    <submittedName>
        <fullName evidence="2">Phd finger protein br140 lin</fullName>
    </submittedName>
</protein>
<name>A0A2C6KKM8_9APIC</name>
<feature type="compositionally biased region" description="Low complexity" evidence="1">
    <location>
        <begin position="7"/>
        <end position="25"/>
    </location>
</feature>
<dbReference type="GO" id="GO:0006357">
    <property type="term" value="P:regulation of transcription by RNA polymerase II"/>
    <property type="evidence" value="ECO:0007669"/>
    <property type="project" value="TreeGrafter"/>
</dbReference>